<accession>A0AAU9M9H7</accession>
<evidence type="ECO:0000313" key="2">
    <source>
        <dbReference type="Proteomes" id="UP001157418"/>
    </source>
</evidence>
<dbReference type="AlphaFoldDB" id="A0AAU9M9H7"/>
<proteinExistence type="predicted"/>
<keyword evidence="2" id="KW-1185">Reference proteome</keyword>
<reference evidence="1 2" key="1">
    <citation type="submission" date="2022-01" db="EMBL/GenBank/DDBJ databases">
        <authorList>
            <person name="Xiong W."/>
            <person name="Schranz E."/>
        </authorList>
    </citation>
    <scope>NUCLEOTIDE SEQUENCE [LARGE SCALE GENOMIC DNA]</scope>
</reference>
<dbReference type="EMBL" id="CAKMRJ010001112">
    <property type="protein sequence ID" value="CAH1422870.1"/>
    <property type="molecule type" value="Genomic_DNA"/>
</dbReference>
<evidence type="ECO:0008006" key="3">
    <source>
        <dbReference type="Google" id="ProtNLM"/>
    </source>
</evidence>
<protein>
    <recommendedName>
        <fullName evidence="3">Retrotransposon Copia-like N-terminal domain-containing protein</fullName>
    </recommendedName>
</protein>
<sequence length="89" mass="10011">MAKSYSALSYSTLIHMLTLKLTSTNYSLWKNQVETLFQEQDNFLDGSAKPSISTAMVETLGCKTFAVVWHTLEIAYSLASEAREIELNE</sequence>
<evidence type="ECO:0000313" key="1">
    <source>
        <dbReference type="EMBL" id="CAH1422870.1"/>
    </source>
</evidence>
<dbReference type="Proteomes" id="UP001157418">
    <property type="component" value="Unassembled WGS sequence"/>
</dbReference>
<gene>
    <name evidence="1" type="ORF">LVIROSA_LOCUS10175</name>
</gene>
<organism evidence="1 2">
    <name type="scientific">Lactuca virosa</name>
    <dbReference type="NCBI Taxonomy" id="75947"/>
    <lineage>
        <taxon>Eukaryota</taxon>
        <taxon>Viridiplantae</taxon>
        <taxon>Streptophyta</taxon>
        <taxon>Embryophyta</taxon>
        <taxon>Tracheophyta</taxon>
        <taxon>Spermatophyta</taxon>
        <taxon>Magnoliopsida</taxon>
        <taxon>eudicotyledons</taxon>
        <taxon>Gunneridae</taxon>
        <taxon>Pentapetalae</taxon>
        <taxon>asterids</taxon>
        <taxon>campanulids</taxon>
        <taxon>Asterales</taxon>
        <taxon>Asteraceae</taxon>
        <taxon>Cichorioideae</taxon>
        <taxon>Cichorieae</taxon>
        <taxon>Lactucinae</taxon>
        <taxon>Lactuca</taxon>
    </lineage>
</organism>
<comment type="caution">
    <text evidence="1">The sequence shown here is derived from an EMBL/GenBank/DDBJ whole genome shotgun (WGS) entry which is preliminary data.</text>
</comment>
<name>A0AAU9M9H7_9ASTR</name>